<evidence type="ECO:0000313" key="3">
    <source>
        <dbReference type="Proteomes" id="UP000034502"/>
    </source>
</evidence>
<evidence type="ECO:0000313" key="2">
    <source>
        <dbReference type="EMBL" id="KKU64929.1"/>
    </source>
</evidence>
<reference evidence="2 3" key="1">
    <citation type="journal article" date="2015" name="Nature">
        <title>rRNA introns, odd ribosomes, and small enigmatic genomes across a large radiation of phyla.</title>
        <authorList>
            <person name="Brown C.T."/>
            <person name="Hug L.A."/>
            <person name="Thomas B.C."/>
            <person name="Sharon I."/>
            <person name="Castelle C.J."/>
            <person name="Singh A."/>
            <person name="Wilkins M.J."/>
            <person name="Williams K.H."/>
            <person name="Banfield J.F."/>
        </authorList>
    </citation>
    <scope>NUCLEOTIDE SEQUENCE [LARGE SCALE GENOMIC DNA]</scope>
</reference>
<proteinExistence type="predicted"/>
<protein>
    <submittedName>
        <fullName evidence="2">Uncharacterized protein</fullName>
    </submittedName>
</protein>
<name>A0A0G1S5X9_9BACT</name>
<feature type="region of interest" description="Disordered" evidence="1">
    <location>
        <begin position="28"/>
        <end position="49"/>
    </location>
</feature>
<gene>
    <name evidence="2" type="ORF">UX86_C0003G0024</name>
</gene>
<accession>A0A0G1S5X9</accession>
<dbReference type="AlphaFoldDB" id="A0A0G1S5X9"/>
<evidence type="ECO:0000256" key="1">
    <source>
        <dbReference type="SAM" id="MobiDB-lite"/>
    </source>
</evidence>
<organism evidence="2 3">
    <name type="scientific">Candidatus Amesbacteria bacterium GW2011_GWC1_47_15</name>
    <dbReference type="NCBI Taxonomy" id="1618364"/>
    <lineage>
        <taxon>Bacteria</taxon>
        <taxon>Candidatus Amesiibacteriota</taxon>
    </lineage>
</organism>
<sequence>MKPALIAAIAVLVLLLLGSGFFIMRSRSSPGSGQPTPTPDYGTAEQLPAEKQPKAALEFDKAAHYVTVNITNIQADQVEYNLIYSATVKGNRIQSGVNASAKMEGKTEYSQEQLLGSESSGKFTYHEGITDAIMELTLRDAQNRSVFSATYPFEVVPGGSVDLTPQ</sequence>
<dbReference type="STRING" id="1618364.UX86_C0003G0024"/>
<comment type="caution">
    <text evidence="2">The sequence shown here is derived from an EMBL/GenBank/DDBJ whole genome shotgun (WGS) entry which is preliminary data.</text>
</comment>
<dbReference type="EMBL" id="LCNU01000003">
    <property type="protein sequence ID" value="KKU64929.1"/>
    <property type="molecule type" value="Genomic_DNA"/>
</dbReference>
<dbReference type="Proteomes" id="UP000034502">
    <property type="component" value="Unassembled WGS sequence"/>
</dbReference>